<proteinExistence type="predicted"/>
<dbReference type="AlphaFoldDB" id="A0A8J5JRK4"/>
<accession>A0A8J5JRK4</accession>
<evidence type="ECO:0000313" key="2">
    <source>
        <dbReference type="EMBL" id="KAG7171686.1"/>
    </source>
</evidence>
<sequence>MAKLHPFPSLVTEEDTEELLGVSATTDGTGEQVTVTVMKGVRGGGVEPRTSGMGFDTTAPNTGMIQSVCIRFEEKLGRPLLWQFLKIPSTLAMELRQDLILASSKSKKKSLAIN</sequence>
<keyword evidence="3" id="KW-1185">Reference proteome</keyword>
<comment type="caution">
    <text evidence="1">The sequence shown here is derived from an EMBL/GenBank/DDBJ whole genome shotgun (WGS) entry which is preliminary data.</text>
</comment>
<dbReference type="EMBL" id="JAHLQT010011989">
    <property type="protein sequence ID" value="KAG7171686.1"/>
    <property type="molecule type" value="Genomic_DNA"/>
</dbReference>
<evidence type="ECO:0000313" key="1">
    <source>
        <dbReference type="EMBL" id="KAG7159854.1"/>
    </source>
</evidence>
<evidence type="ECO:0000313" key="3">
    <source>
        <dbReference type="Proteomes" id="UP000747542"/>
    </source>
</evidence>
<protein>
    <submittedName>
        <fullName evidence="1">Uncharacterized protein</fullName>
    </submittedName>
</protein>
<dbReference type="Proteomes" id="UP000747542">
    <property type="component" value="Unassembled WGS sequence"/>
</dbReference>
<organism evidence="1 3">
    <name type="scientific">Homarus americanus</name>
    <name type="common">American lobster</name>
    <dbReference type="NCBI Taxonomy" id="6706"/>
    <lineage>
        <taxon>Eukaryota</taxon>
        <taxon>Metazoa</taxon>
        <taxon>Ecdysozoa</taxon>
        <taxon>Arthropoda</taxon>
        <taxon>Crustacea</taxon>
        <taxon>Multicrustacea</taxon>
        <taxon>Malacostraca</taxon>
        <taxon>Eumalacostraca</taxon>
        <taxon>Eucarida</taxon>
        <taxon>Decapoda</taxon>
        <taxon>Pleocyemata</taxon>
        <taxon>Astacidea</taxon>
        <taxon>Nephropoidea</taxon>
        <taxon>Nephropidae</taxon>
        <taxon>Homarus</taxon>
    </lineage>
</organism>
<name>A0A8J5JRK4_HOMAM</name>
<reference evidence="1" key="1">
    <citation type="journal article" date="2021" name="Sci. Adv.">
        <title>The American lobster genome reveals insights on longevity, neural, and immune adaptations.</title>
        <authorList>
            <person name="Polinski J.M."/>
            <person name="Zimin A.V."/>
            <person name="Clark K.F."/>
            <person name="Kohn A.B."/>
            <person name="Sadowski N."/>
            <person name="Timp W."/>
            <person name="Ptitsyn A."/>
            <person name="Khanna P."/>
            <person name="Romanova D.Y."/>
            <person name="Williams P."/>
            <person name="Greenwood S.J."/>
            <person name="Moroz L.L."/>
            <person name="Walt D.R."/>
            <person name="Bodnar A.G."/>
        </authorList>
    </citation>
    <scope>NUCLEOTIDE SEQUENCE</scope>
    <source>
        <strain evidence="1">GMGI-L3</strain>
    </source>
</reference>
<dbReference type="EMBL" id="JAHLQT010031894">
    <property type="protein sequence ID" value="KAG7159854.1"/>
    <property type="molecule type" value="Genomic_DNA"/>
</dbReference>
<gene>
    <name evidence="2" type="ORF">Hamer_G023102</name>
    <name evidence="1" type="ORF">Hamer_G027196</name>
</gene>